<name>A0ABV6A413_9PSEU</name>
<dbReference type="Gene3D" id="3.90.1200.10">
    <property type="match status" value="1"/>
</dbReference>
<dbReference type="Proteomes" id="UP001589693">
    <property type="component" value="Unassembled WGS sequence"/>
</dbReference>
<dbReference type="Pfam" id="PF01636">
    <property type="entry name" value="APH"/>
    <property type="match status" value="1"/>
</dbReference>
<accession>A0ABV6A413</accession>
<evidence type="ECO:0000313" key="3">
    <source>
        <dbReference type="Proteomes" id="UP001589693"/>
    </source>
</evidence>
<evidence type="ECO:0000259" key="1">
    <source>
        <dbReference type="Pfam" id="PF01636"/>
    </source>
</evidence>
<organism evidence="2 3">
    <name type="scientific">Allokutzneria oryzae</name>
    <dbReference type="NCBI Taxonomy" id="1378989"/>
    <lineage>
        <taxon>Bacteria</taxon>
        <taxon>Bacillati</taxon>
        <taxon>Actinomycetota</taxon>
        <taxon>Actinomycetes</taxon>
        <taxon>Pseudonocardiales</taxon>
        <taxon>Pseudonocardiaceae</taxon>
        <taxon>Allokutzneria</taxon>
    </lineage>
</organism>
<gene>
    <name evidence="2" type="ORF">ACFFQA_28430</name>
</gene>
<dbReference type="InterPro" id="IPR002575">
    <property type="entry name" value="Aminoglycoside_PTrfase"/>
</dbReference>
<proteinExistence type="predicted"/>
<evidence type="ECO:0000313" key="2">
    <source>
        <dbReference type="EMBL" id="MFB9907880.1"/>
    </source>
</evidence>
<dbReference type="EMBL" id="JBHLZU010000025">
    <property type="protein sequence ID" value="MFB9907880.1"/>
    <property type="molecule type" value="Genomic_DNA"/>
</dbReference>
<dbReference type="SUPFAM" id="SSF56112">
    <property type="entry name" value="Protein kinase-like (PK-like)"/>
    <property type="match status" value="1"/>
</dbReference>
<dbReference type="InterPro" id="IPR011009">
    <property type="entry name" value="Kinase-like_dom_sf"/>
</dbReference>
<keyword evidence="3" id="KW-1185">Reference proteome</keyword>
<sequence length="340" mass="36819">MSTLQAQDVANAFGLGHARARLRAVPGGHVHRMWRLDTDRGSYAVKEMNRQDNPEWMPWLQAAWRLELAAWHARIRMPEPVPPPAGGVVAEVPVGDDAPPATVRVHRWVNGRAISQPIDAAVGNWAGRTLAALHSLALPAEPRWAFPPTGTVEATRWQDLVDLSKDAGAEWAGELAALAPVVEEIHDLTQIAATRWLPDVLTHADLRAKNVLVAATGPVLVDWDMAAAKVPREDLAGCALSVSGWNQDTGPERDTLRQVIAGYRAAGGDLERPLDVVDAAGDLGNEVDWVAAVARRAIGQGAQGPDDMERSEKLIPGLIRALPNKLLAARSLRWLLADQF</sequence>
<dbReference type="RefSeq" id="WP_377858832.1">
    <property type="nucleotide sequence ID" value="NZ_JBHLZU010000025.1"/>
</dbReference>
<feature type="domain" description="Aminoglycoside phosphotransferase" evidence="1">
    <location>
        <begin position="22"/>
        <end position="249"/>
    </location>
</feature>
<comment type="caution">
    <text evidence="2">The sequence shown here is derived from an EMBL/GenBank/DDBJ whole genome shotgun (WGS) entry which is preliminary data.</text>
</comment>
<protein>
    <submittedName>
        <fullName evidence="2">Phosphotransferase</fullName>
    </submittedName>
</protein>
<reference evidence="2 3" key="1">
    <citation type="submission" date="2024-09" db="EMBL/GenBank/DDBJ databases">
        <authorList>
            <person name="Sun Q."/>
            <person name="Mori K."/>
        </authorList>
    </citation>
    <scope>NUCLEOTIDE SEQUENCE [LARGE SCALE GENOMIC DNA]</scope>
    <source>
        <strain evidence="2 3">TBRC 7907</strain>
    </source>
</reference>